<gene>
    <name evidence="1" type="ORF">GCM10009550_78470</name>
</gene>
<keyword evidence="2" id="KW-1185">Reference proteome</keyword>
<reference evidence="1 2" key="1">
    <citation type="journal article" date="2019" name="Int. J. Syst. Evol. Microbiol.">
        <title>The Global Catalogue of Microorganisms (GCM) 10K type strain sequencing project: providing services to taxonomists for standard genome sequencing and annotation.</title>
        <authorList>
            <consortium name="The Broad Institute Genomics Platform"/>
            <consortium name="The Broad Institute Genome Sequencing Center for Infectious Disease"/>
            <person name="Wu L."/>
            <person name="Ma J."/>
        </authorList>
    </citation>
    <scope>NUCLEOTIDE SEQUENCE [LARGE SCALE GENOMIC DNA]</scope>
    <source>
        <strain evidence="1 2">JCM 10696</strain>
    </source>
</reference>
<comment type="caution">
    <text evidence="1">The sequence shown here is derived from an EMBL/GenBank/DDBJ whole genome shotgun (WGS) entry which is preliminary data.</text>
</comment>
<evidence type="ECO:0008006" key="3">
    <source>
        <dbReference type="Google" id="ProtNLM"/>
    </source>
</evidence>
<dbReference type="EMBL" id="BAAAHH010000077">
    <property type="protein sequence ID" value="GAA0970584.1"/>
    <property type="molecule type" value="Genomic_DNA"/>
</dbReference>
<name>A0ABN1S240_9ACTN</name>
<accession>A0ABN1S240</accession>
<dbReference type="RefSeq" id="WP_344247976.1">
    <property type="nucleotide sequence ID" value="NZ_BAAAHH010000077.1"/>
</dbReference>
<evidence type="ECO:0000313" key="2">
    <source>
        <dbReference type="Proteomes" id="UP001500665"/>
    </source>
</evidence>
<dbReference type="Proteomes" id="UP001500665">
    <property type="component" value="Unassembled WGS sequence"/>
</dbReference>
<proteinExistence type="predicted"/>
<evidence type="ECO:0000313" key="1">
    <source>
        <dbReference type="EMBL" id="GAA0970584.1"/>
    </source>
</evidence>
<organism evidence="1 2">
    <name type="scientific">Actinocorallia libanotica</name>
    <dbReference type="NCBI Taxonomy" id="46162"/>
    <lineage>
        <taxon>Bacteria</taxon>
        <taxon>Bacillati</taxon>
        <taxon>Actinomycetota</taxon>
        <taxon>Actinomycetes</taxon>
        <taxon>Streptosporangiales</taxon>
        <taxon>Thermomonosporaceae</taxon>
        <taxon>Actinocorallia</taxon>
    </lineage>
</organism>
<protein>
    <recommendedName>
        <fullName evidence="3">Excreted virulence factor EspC (Type VII ESX diderm)</fullName>
    </recommendedName>
</protein>
<sequence length="141" mass="14624">MTQIEKAAGQQVEQGGEGLGIVRFTLLVAELATAGAKLAGLSETVRGTYRYVEGCAESVERLADQMAALSVDADTVAEHREAAAVMRAALDIADAMAAGCEDLAALFAQASEAHQADYGSVAEAAQALTVPMADAQFYSNR</sequence>